<evidence type="ECO:0008006" key="4">
    <source>
        <dbReference type="Google" id="ProtNLM"/>
    </source>
</evidence>
<evidence type="ECO:0000256" key="1">
    <source>
        <dbReference type="SAM" id="Coils"/>
    </source>
</evidence>
<feature type="coiled-coil region" evidence="1">
    <location>
        <begin position="11"/>
        <end position="77"/>
    </location>
</feature>
<dbReference type="InterPro" id="IPR036894">
    <property type="entry name" value="YbaB-like_sf"/>
</dbReference>
<gene>
    <name evidence="2" type="ORF">UU32_C0017G0011</name>
</gene>
<name>A0A0G0UBK1_9BACT</name>
<accession>A0A0G0UBK1</accession>
<proteinExistence type="predicted"/>
<keyword evidence="1" id="KW-0175">Coiled coil</keyword>
<dbReference type="Proteomes" id="UP000033858">
    <property type="component" value="Unassembled WGS sequence"/>
</dbReference>
<evidence type="ECO:0000313" key="3">
    <source>
        <dbReference type="Proteomes" id="UP000033858"/>
    </source>
</evidence>
<dbReference type="SUPFAM" id="SSF82607">
    <property type="entry name" value="YbaB-like"/>
    <property type="match status" value="1"/>
</dbReference>
<reference evidence="2 3" key="1">
    <citation type="journal article" date="2015" name="Nature">
        <title>rRNA introns, odd ribosomes, and small enigmatic genomes across a large radiation of phyla.</title>
        <authorList>
            <person name="Brown C.T."/>
            <person name="Hug L.A."/>
            <person name="Thomas B.C."/>
            <person name="Sharon I."/>
            <person name="Castelle C.J."/>
            <person name="Singh A."/>
            <person name="Wilkins M.J."/>
            <person name="Williams K.H."/>
            <person name="Banfield J.F."/>
        </authorList>
    </citation>
    <scope>NUCLEOTIDE SEQUENCE [LARGE SCALE GENOMIC DNA]</scope>
</reference>
<dbReference type="Gene3D" id="3.30.1310.10">
    <property type="entry name" value="Nucleoid-associated protein YbaB-like domain"/>
    <property type="match status" value="1"/>
</dbReference>
<dbReference type="AlphaFoldDB" id="A0A0G0UBK1"/>
<protein>
    <recommendedName>
        <fullName evidence="4">Nucleoid-associated protein</fullName>
    </recommendedName>
</protein>
<organism evidence="2 3">
    <name type="scientific">Candidatus Woesebacteria bacterium GW2011_GWB1_41_10</name>
    <dbReference type="NCBI Taxonomy" id="1618577"/>
    <lineage>
        <taxon>Bacteria</taxon>
        <taxon>Candidatus Woeseibacteriota</taxon>
    </lineage>
</organism>
<dbReference type="EMBL" id="LCAE01000017">
    <property type="protein sequence ID" value="KKR86338.1"/>
    <property type="molecule type" value="Genomic_DNA"/>
</dbReference>
<sequence>MFDKFKQLGELAKMRQKAMALQKELEKIVETLEKHGWTVSVTGDQKVRYIKRDGEDLNDLVDLINEAMKKVQKESAKKMMEMGGGLSGLLGGLK</sequence>
<dbReference type="InterPro" id="IPR004401">
    <property type="entry name" value="YbaB/EbfC"/>
</dbReference>
<dbReference type="GO" id="GO:0003677">
    <property type="term" value="F:DNA binding"/>
    <property type="evidence" value="ECO:0007669"/>
    <property type="project" value="InterPro"/>
</dbReference>
<comment type="caution">
    <text evidence="2">The sequence shown here is derived from an EMBL/GenBank/DDBJ whole genome shotgun (WGS) entry which is preliminary data.</text>
</comment>
<dbReference type="Pfam" id="PF02575">
    <property type="entry name" value="YbaB_DNA_bd"/>
    <property type="match status" value="1"/>
</dbReference>
<evidence type="ECO:0000313" key="2">
    <source>
        <dbReference type="EMBL" id="KKR86338.1"/>
    </source>
</evidence>